<feature type="transmembrane region" description="Helical" evidence="6">
    <location>
        <begin position="439"/>
        <end position="457"/>
    </location>
</feature>
<keyword evidence="3 6" id="KW-0812">Transmembrane</keyword>
<feature type="transmembrane region" description="Helical" evidence="6">
    <location>
        <begin position="12"/>
        <end position="32"/>
    </location>
</feature>
<evidence type="ECO:0008006" key="9">
    <source>
        <dbReference type="Google" id="ProtNLM"/>
    </source>
</evidence>
<feature type="transmembrane region" description="Helical" evidence="6">
    <location>
        <begin position="463"/>
        <end position="479"/>
    </location>
</feature>
<feature type="transmembrane region" description="Helical" evidence="6">
    <location>
        <begin position="118"/>
        <end position="139"/>
    </location>
</feature>
<dbReference type="InterPro" id="IPR050833">
    <property type="entry name" value="Poly_Biosynth_Transport"/>
</dbReference>
<feature type="transmembrane region" description="Helical" evidence="6">
    <location>
        <begin position="381"/>
        <end position="401"/>
    </location>
</feature>
<accession>A0A4V3XLD4</accession>
<keyword evidence="2" id="KW-1003">Cell membrane</keyword>
<sequence length="500" mass="54683">MSLKKLSGETLIYGLSSILGRLLNFVLVTPFITRVLTEEEFGEIGNLMFWTAFLIALVVFRMDTAVFRFASRGDFDPEAVFRQSQRLVWLAIGVLIGPLLLFSDRIAGWLDAPAATTYVRLVLIMVAFDALSAVPLARLRLQQRAWFFVTVNLSNVVLNVLLIYGLLFYLPVYLTPWFEPTFRVGYYLLAMAVAAGLRYVMLVVDGLLRAEPASEAVPLDQVPDGADERGAPPLGQLFSYSLPLTVVSVAGIANALVGPTVLIGYDEAAAGYFTAALRMAVFLNLFVTAYQYAAEPFFFRQSGSDLATADRTIYADAMRAYGLVGTLASAGILLGLPWLQHFIGADVRPGLVVLPVLLAANLLFGVYSNLSIAYKLTDQTFLGGGIALVGSVFAVGGPLLFTARYGIWAPAVGMLTCFAVMCVLAYLVSRRYFLVTYPFARMLLYFLVAGAACVAGTYSEHILWRLALLLFTILAFGFIERKWLLRTFRGGAAGAVQSRK</sequence>
<feature type="transmembrane region" description="Helical" evidence="6">
    <location>
        <begin position="87"/>
        <end position="106"/>
    </location>
</feature>
<evidence type="ECO:0000256" key="2">
    <source>
        <dbReference type="ARBA" id="ARBA00022475"/>
    </source>
</evidence>
<feature type="transmembrane region" description="Helical" evidence="6">
    <location>
        <begin position="44"/>
        <end position="66"/>
    </location>
</feature>
<name>A0A4V3XLD4_9BACT</name>
<feature type="transmembrane region" description="Helical" evidence="6">
    <location>
        <begin position="237"/>
        <end position="257"/>
    </location>
</feature>
<evidence type="ECO:0000256" key="1">
    <source>
        <dbReference type="ARBA" id="ARBA00004651"/>
    </source>
</evidence>
<dbReference type="AlphaFoldDB" id="A0A4V3XLD4"/>
<gene>
    <name evidence="7" type="ORF">E4021_06980</name>
</gene>
<reference evidence="7 8" key="1">
    <citation type="submission" date="2019-04" db="EMBL/GenBank/DDBJ databases">
        <title>Lewinella litorea sp. nov., isolated from a marine sand.</title>
        <authorList>
            <person name="Yoon J.-H."/>
        </authorList>
    </citation>
    <scope>NUCLEOTIDE SEQUENCE [LARGE SCALE GENOMIC DNA]</scope>
    <source>
        <strain evidence="7 8">HSMS-39</strain>
    </source>
</reference>
<feature type="transmembrane region" description="Helical" evidence="6">
    <location>
        <begin position="184"/>
        <end position="204"/>
    </location>
</feature>
<dbReference type="EMBL" id="SRSF01000002">
    <property type="protein sequence ID" value="THH40473.1"/>
    <property type="molecule type" value="Genomic_DNA"/>
</dbReference>
<dbReference type="Proteomes" id="UP000308528">
    <property type="component" value="Unassembled WGS sequence"/>
</dbReference>
<keyword evidence="4 6" id="KW-1133">Transmembrane helix</keyword>
<evidence type="ECO:0000256" key="3">
    <source>
        <dbReference type="ARBA" id="ARBA00022692"/>
    </source>
</evidence>
<evidence type="ECO:0000256" key="6">
    <source>
        <dbReference type="SAM" id="Phobius"/>
    </source>
</evidence>
<keyword evidence="8" id="KW-1185">Reference proteome</keyword>
<comment type="caution">
    <text evidence="7">The sequence shown here is derived from an EMBL/GenBank/DDBJ whole genome shotgun (WGS) entry which is preliminary data.</text>
</comment>
<feature type="transmembrane region" description="Helical" evidence="6">
    <location>
        <begin position="320"/>
        <end position="339"/>
    </location>
</feature>
<dbReference type="PANTHER" id="PTHR30250:SF11">
    <property type="entry name" value="O-ANTIGEN TRANSPORTER-RELATED"/>
    <property type="match status" value="1"/>
</dbReference>
<organism evidence="7 8">
    <name type="scientific">Neolewinella litorea</name>
    <dbReference type="NCBI Taxonomy" id="2562452"/>
    <lineage>
        <taxon>Bacteria</taxon>
        <taxon>Pseudomonadati</taxon>
        <taxon>Bacteroidota</taxon>
        <taxon>Saprospiria</taxon>
        <taxon>Saprospirales</taxon>
        <taxon>Lewinellaceae</taxon>
        <taxon>Neolewinella</taxon>
    </lineage>
</organism>
<evidence type="ECO:0000313" key="7">
    <source>
        <dbReference type="EMBL" id="THH40473.1"/>
    </source>
</evidence>
<protein>
    <recommendedName>
        <fullName evidence="9">Lipopolysaccharide biosynthesis protein</fullName>
    </recommendedName>
</protein>
<evidence type="ECO:0000256" key="4">
    <source>
        <dbReference type="ARBA" id="ARBA00022989"/>
    </source>
</evidence>
<evidence type="ECO:0000256" key="5">
    <source>
        <dbReference type="ARBA" id="ARBA00023136"/>
    </source>
</evidence>
<dbReference type="RefSeq" id="WP_136457767.1">
    <property type="nucleotide sequence ID" value="NZ_SRSF01000002.1"/>
</dbReference>
<comment type="subcellular location">
    <subcellularLocation>
        <location evidence="1">Cell membrane</location>
        <topology evidence="1">Multi-pass membrane protein</topology>
    </subcellularLocation>
</comment>
<dbReference type="GO" id="GO:0005886">
    <property type="term" value="C:plasma membrane"/>
    <property type="evidence" value="ECO:0007669"/>
    <property type="project" value="UniProtKB-SubCell"/>
</dbReference>
<dbReference type="OrthoDB" id="9814608at2"/>
<feature type="transmembrane region" description="Helical" evidence="6">
    <location>
        <begin position="269"/>
        <end position="290"/>
    </location>
</feature>
<proteinExistence type="predicted"/>
<feature type="transmembrane region" description="Helical" evidence="6">
    <location>
        <begin position="146"/>
        <end position="172"/>
    </location>
</feature>
<feature type="transmembrane region" description="Helical" evidence="6">
    <location>
        <begin position="351"/>
        <end position="374"/>
    </location>
</feature>
<evidence type="ECO:0000313" key="8">
    <source>
        <dbReference type="Proteomes" id="UP000308528"/>
    </source>
</evidence>
<feature type="transmembrane region" description="Helical" evidence="6">
    <location>
        <begin position="407"/>
        <end position="427"/>
    </location>
</feature>
<keyword evidence="5 6" id="KW-0472">Membrane</keyword>
<dbReference type="PANTHER" id="PTHR30250">
    <property type="entry name" value="PST FAMILY PREDICTED COLANIC ACID TRANSPORTER"/>
    <property type="match status" value="1"/>
</dbReference>